<dbReference type="GO" id="GO:0016020">
    <property type="term" value="C:membrane"/>
    <property type="evidence" value="ECO:0007669"/>
    <property type="project" value="UniProtKB-SubCell"/>
</dbReference>
<evidence type="ECO:0000256" key="3">
    <source>
        <dbReference type="ARBA" id="ARBA00022989"/>
    </source>
</evidence>
<dbReference type="PANTHER" id="PTHR10783:SF46">
    <property type="entry name" value="PROTEIN ERD1 HOMOLOG 2"/>
    <property type="match status" value="1"/>
</dbReference>
<feature type="transmembrane region" description="Helical" evidence="5">
    <location>
        <begin position="99"/>
        <end position="122"/>
    </location>
</feature>
<reference evidence="7 8" key="1">
    <citation type="journal article" date="2018" name="BMC Genomics">
        <title>Comparative genome analyses reveal sequence features reflecting distinct modes of host-adaptation between dicot and monocot powdery mildew.</title>
        <authorList>
            <person name="Wu Y."/>
            <person name="Ma X."/>
            <person name="Pan Z."/>
            <person name="Kale S.D."/>
            <person name="Song Y."/>
            <person name="King H."/>
            <person name="Zhang Q."/>
            <person name="Presley C."/>
            <person name="Deng X."/>
            <person name="Wei C.I."/>
            <person name="Xiao S."/>
        </authorList>
    </citation>
    <scope>NUCLEOTIDE SEQUENCE [LARGE SCALE GENOMIC DNA]</scope>
    <source>
        <strain evidence="7">UCSC1</strain>
    </source>
</reference>
<dbReference type="OrthoDB" id="2159384at2759"/>
<dbReference type="EMBL" id="MCBR01021716">
    <property type="protein sequence ID" value="RKF53873.1"/>
    <property type="molecule type" value="Genomic_DNA"/>
</dbReference>
<dbReference type="Proteomes" id="UP000285405">
    <property type="component" value="Unassembled WGS sequence"/>
</dbReference>
<proteinExistence type="predicted"/>
<evidence type="ECO:0000256" key="1">
    <source>
        <dbReference type="ARBA" id="ARBA00004141"/>
    </source>
</evidence>
<accession>A0A420H8Z0</accession>
<feature type="transmembrane region" description="Helical" evidence="5">
    <location>
        <begin position="66"/>
        <end position="93"/>
    </location>
</feature>
<sequence>MNSDPAVEPRLEYTGQILPLPYRISVAIVLGVWAWGANLQCLSLYKIDVLSLVYPQRALSRTSSSPYYLSTYRLALVLTGPLIFSLFISWVVTQSNGSFTIYFDFLPMIYLCFLVGICTFPIRNLCPSGRSRFLATLRRILVGGLAQTKDGKFGDILLADVLTSYAKIIADLFVALCMFFRYPLASSTVTPDRSCGGLYAVPIITAIPSFLRLLQCLTEYFRVQSAGGPGWGGQHLANVLKYFSAFPVIVLSALQRNVSVKGQNLVLEEQNIFYCWLAAISLNSLYSFYWDVAKDWDLDFFSVIYRHLSFAHRSSLTQINVSHLSTKYACDLRSLLILSDPRFYYMAIILDFFLRFSWLLKLSPHLSDFFDSEDGIVLLEFAEVGRRWMWIFLRLETEWVRQVGERGEPVLNDILVERYDEYESDDY</sequence>
<dbReference type="InterPro" id="IPR004342">
    <property type="entry name" value="EXS_C"/>
</dbReference>
<dbReference type="PANTHER" id="PTHR10783">
    <property type="entry name" value="XENOTROPIC AND POLYTROPIC RETROVIRUS RECEPTOR 1-RELATED"/>
    <property type="match status" value="1"/>
</dbReference>
<dbReference type="GO" id="GO:0005737">
    <property type="term" value="C:cytoplasm"/>
    <property type="evidence" value="ECO:0007669"/>
    <property type="project" value="TreeGrafter"/>
</dbReference>
<protein>
    <submittedName>
        <fullName evidence="7">Protein ERD1-like protein 1</fullName>
    </submittedName>
</protein>
<evidence type="ECO:0000313" key="8">
    <source>
        <dbReference type="Proteomes" id="UP000285405"/>
    </source>
</evidence>
<keyword evidence="3 5" id="KW-1133">Transmembrane helix</keyword>
<name>A0A420H8Z0_9PEZI</name>
<evidence type="ECO:0000256" key="5">
    <source>
        <dbReference type="SAM" id="Phobius"/>
    </source>
</evidence>
<organism evidence="7 8">
    <name type="scientific">Golovinomyces cichoracearum</name>
    <dbReference type="NCBI Taxonomy" id="62708"/>
    <lineage>
        <taxon>Eukaryota</taxon>
        <taxon>Fungi</taxon>
        <taxon>Dikarya</taxon>
        <taxon>Ascomycota</taxon>
        <taxon>Pezizomycotina</taxon>
        <taxon>Leotiomycetes</taxon>
        <taxon>Erysiphales</taxon>
        <taxon>Erysiphaceae</taxon>
        <taxon>Golovinomyces</taxon>
    </lineage>
</organism>
<dbReference type="AlphaFoldDB" id="A0A420H8Z0"/>
<evidence type="ECO:0000259" key="6">
    <source>
        <dbReference type="PROSITE" id="PS51380"/>
    </source>
</evidence>
<feature type="transmembrane region" description="Helical" evidence="5">
    <location>
        <begin position="20"/>
        <end position="45"/>
    </location>
</feature>
<feature type="domain" description="EXS" evidence="6">
    <location>
        <begin position="192"/>
        <end position="427"/>
    </location>
</feature>
<keyword evidence="2 5" id="KW-0812">Transmembrane</keyword>
<dbReference type="PROSITE" id="PS51380">
    <property type="entry name" value="EXS"/>
    <property type="match status" value="1"/>
</dbReference>
<gene>
    <name evidence="7" type="ORF">GcC1_217022</name>
</gene>
<comment type="subcellular location">
    <subcellularLocation>
        <location evidence="1">Membrane</location>
        <topology evidence="1">Multi-pass membrane protein</topology>
    </subcellularLocation>
</comment>
<comment type="caution">
    <text evidence="7">The sequence shown here is derived from an EMBL/GenBank/DDBJ whole genome shotgun (WGS) entry which is preliminary data.</text>
</comment>
<evidence type="ECO:0000313" key="7">
    <source>
        <dbReference type="EMBL" id="RKF53873.1"/>
    </source>
</evidence>
<evidence type="ECO:0000256" key="2">
    <source>
        <dbReference type="ARBA" id="ARBA00022692"/>
    </source>
</evidence>
<evidence type="ECO:0000256" key="4">
    <source>
        <dbReference type="ARBA" id="ARBA00023136"/>
    </source>
</evidence>
<keyword evidence="4 5" id="KW-0472">Membrane</keyword>
<dbReference type="Pfam" id="PF03124">
    <property type="entry name" value="EXS"/>
    <property type="match status" value="1"/>
</dbReference>